<dbReference type="InterPro" id="IPR037185">
    <property type="entry name" value="EmrE-like"/>
</dbReference>
<keyword evidence="2 5" id="KW-0812">Transmembrane</keyword>
<dbReference type="EMBL" id="MPRL01000075">
    <property type="protein sequence ID" value="OOZ38721.1"/>
    <property type="molecule type" value="Genomic_DNA"/>
</dbReference>
<dbReference type="PANTHER" id="PTHR32322">
    <property type="entry name" value="INNER MEMBRANE TRANSPORTER"/>
    <property type="match status" value="1"/>
</dbReference>
<dbReference type="OrthoDB" id="9776210at2"/>
<feature type="transmembrane region" description="Helical" evidence="5">
    <location>
        <begin position="144"/>
        <end position="165"/>
    </location>
</feature>
<feature type="transmembrane region" description="Helical" evidence="5">
    <location>
        <begin position="63"/>
        <end position="84"/>
    </location>
</feature>
<keyword evidence="3 5" id="KW-1133">Transmembrane helix</keyword>
<dbReference type="AlphaFoldDB" id="A0A1T2L0X1"/>
<feature type="transmembrane region" description="Helical" evidence="5">
    <location>
        <begin position="208"/>
        <end position="229"/>
    </location>
</feature>
<protein>
    <recommendedName>
        <fullName evidence="6">EamA domain-containing protein</fullName>
    </recommendedName>
</protein>
<sequence>MSVPAAYLGVILIWSTTPLTIKWSGDEGGVLFALLSRMVIGVIACLPLLYLLRVRMRWDREALYAYLVSGLGVFSTMSTVYWGAQYVSSGLLSLLYGLSPVVIALISAAFVGSTFSSRQMAGIVVAFSGLLVIFGGGAELGSNALLGVSFVLLSVLFYSISAVWLKRVQKQMAAMAVNFGGLLFALPLFTVSWLLFEDGVIYPLSERALWSTLYLGIFGTAFGFTLYYYVLKRIDATLAGMITQITPVVALILGALLNGEMIANEVAAGAVLILSGVGLFQLRAKKRMQREAG</sequence>
<dbReference type="InterPro" id="IPR050638">
    <property type="entry name" value="AA-Vitamin_Transporters"/>
</dbReference>
<reference evidence="7 8" key="1">
    <citation type="submission" date="2016-11" db="EMBL/GenBank/DDBJ databases">
        <title>Mixed transmission modes and dynamic genome evolution in an obligate animal-bacterial symbiosis.</title>
        <authorList>
            <person name="Russell S.L."/>
            <person name="Corbett-Detig R.B."/>
            <person name="Cavanaugh C.M."/>
        </authorList>
    </citation>
    <scope>NUCLEOTIDE SEQUENCE [LARGE SCALE GENOMIC DNA]</scope>
    <source>
        <strain evidence="7">Sveles-Q1</strain>
    </source>
</reference>
<feature type="transmembrane region" description="Helical" evidence="5">
    <location>
        <begin position="262"/>
        <end position="280"/>
    </location>
</feature>
<proteinExistence type="predicted"/>
<keyword evidence="8" id="KW-1185">Reference proteome</keyword>
<evidence type="ECO:0000256" key="4">
    <source>
        <dbReference type="ARBA" id="ARBA00023136"/>
    </source>
</evidence>
<comment type="subcellular location">
    <subcellularLocation>
        <location evidence="1">Membrane</location>
        <topology evidence="1">Multi-pass membrane protein</topology>
    </subcellularLocation>
</comment>
<dbReference type="InterPro" id="IPR000620">
    <property type="entry name" value="EamA_dom"/>
</dbReference>
<evidence type="ECO:0000256" key="3">
    <source>
        <dbReference type="ARBA" id="ARBA00022989"/>
    </source>
</evidence>
<feature type="transmembrane region" description="Helical" evidence="5">
    <location>
        <begin position="177"/>
        <end position="196"/>
    </location>
</feature>
<evidence type="ECO:0000313" key="7">
    <source>
        <dbReference type="EMBL" id="OOZ38721.1"/>
    </source>
</evidence>
<evidence type="ECO:0000259" key="6">
    <source>
        <dbReference type="Pfam" id="PF00892"/>
    </source>
</evidence>
<comment type="caution">
    <text evidence="7">The sequence shown here is derived from an EMBL/GenBank/DDBJ whole genome shotgun (WGS) entry which is preliminary data.</text>
</comment>
<feature type="transmembrane region" description="Helical" evidence="5">
    <location>
        <begin position="28"/>
        <end position="51"/>
    </location>
</feature>
<dbReference type="SUPFAM" id="SSF103481">
    <property type="entry name" value="Multidrug resistance efflux transporter EmrE"/>
    <property type="match status" value="2"/>
</dbReference>
<dbReference type="GO" id="GO:0016020">
    <property type="term" value="C:membrane"/>
    <property type="evidence" value="ECO:0007669"/>
    <property type="project" value="UniProtKB-SubCell"/>
</dbReference>
<dbReference type="RefSeq" id="WP_078484798.1">
    <property type="nucleotide sequence ID" value="NZ_MPRL01000075.1"/>
</dbReference>
<dbReference type="PANTHER" id="PTHR32322:SF14">
    <property type="entry name" value="PROTEIN PAGO"/>
    <property type="match status" value="1"/>
</dbReference>
<dbReference type="Proteomes" id="UP000191110">
    <property type="component" value="Unassembled WGS sequence"/>
</dbReference>
<evidence type="ECO:0000313" key="8">
    <source>
        <dbReference type="Proteomes" id="UP000191110"/>
    </source>
</evidence>
<gene>
    <name evidence="7" type="ORF">BOW53_14450</name>
</gene>
<feature type="domain" description="EamA" evidence="6">
    <location>
        <begin position="146"/>
        <end position="279"/>
    </location>
</feature>
<keyword evidence="4 5" id="KW-0472">Membrane</keyword>
<accession>A0A1T2L0X1</accession>
<name>A0A1T2L0X1_9GAMM</name>
<evidence type="ECO:0000256" key="1">
    <source>
        <dbReference type="ARBA" id="ARBA00004141"/>
    </source>
</evidence>
<feature type="transmembrane region" description="Helical" evidence="5">
    <location>
        <begin position="236"/>
        <end position="256"/>
    </location>
</feature>
<evidence type="ECO:0000256" key="5">
    <source>
        <dbReference type="SAM" id="Phobius"/>
    </source>
</evidence>
<organism evidence="7 8">
    <name type="scientific">Solemya pervernicosa gill symbiont</name>
    <dbReference type="NCBI Taxonomy" id="642797"/>
    <lineage>
        <taxon>Bacteria</taxon>
        <taxon>Pseudomonadati</taxon>
        <taxon>Pseudomonadota</taxon>
        <taxon>Gammaproteobacteria</taxon>
        <taxon>sulfur-oxidizing symbionts</taxon>
    </lineage>
</organism>
<feature type="transmembrane region" description="Helical" evidence="5">
    <location>
        <begin position="90"/>
        <end position="113"/>
    </location>
</feature>
<feature type="transmembrane region" description="Helical" evidence="5">
    <location>
        <begin position="120"/>
        <end position="138"/>
    </location>
</feature>
<evidence type="ECO:0000256" key="2">
    <source>
        <dbReference type="ARBA" id="ARBA00022692"/>
    </source>
</evidence>
<feature type="domain" description="EamA" evidence="6">
    <location>
        <begin position="8"/>
        <end position="134"/>
    </location>
</feature>
<dbReference type="Pfam" id="PF00892">
    <property type="entry name" value="EamA"/>
    <property type="match status" value="2"/>
</dbReference>